<name>A0A6C0KFW5_9ZZZZ</name>
<keyword evidence="1" id="KW-0472">Membrane</keyword>
<reference evidence="2" key="1">
    <citation type="journal article" date="2020" name="Nature">
        <title>Giant virus diversity and host interactions through global metagenomics.</title>
        <authorList>
            <person name="Schulz F."/>
            <person name="Roux S."/>
            <person name="Paez-Espino D."/>
            <person name="Jungbluth S."/>
            <person name="Walsh D.A."/>
            <person name="Denef V.J."/>
            <person name="McMahon K.D."/>
            <person name="Konstantinidis K.T."/>
            <person name="Eloe-Fadrosh E.A."/>
            <person name="Kyrpides N.C."/>
            <person name="Woyke T."/>
        </authorList>
    </citation>
    <scope>NUCLEOTIDE SEQUENCE</scope>
    <source>
        <strain evidence="2">GVMAG-S-3300011013-78</strain>
    </source>
</reference>
<sequence length="85" mass="10153">MNFRNVFYVLASVVLLLVIINVISIMVSKEETEKVKETVVIPSYNYVVRPFWRRRFLNRPWVGWRPGGGFVGPFGRRYRLGRRHR</sequence>
<dbReference type="EMBL" id="MN740876">
    <property type="protein sequence ID" value="QHU16081.1"/>
    <property type="molecule type" value="Genomic_DNA"/>
</dbReference>
<accession>A0A6C0KFW5</accession>
<organism evidence="2">
    <name type="scientific">viral metagenome</name>
    <dbReference type="NCBI Taxonomy" id="1070528"/>
    <lineage>
        <taxon>unclassified sequences</taxon>
        <taxon>metagenomes</taxon>
        <taxon>organismal metagenomes</taxon>
    </lineage>
</organism>
<proteinExistence type="predicted"/>
<evidence type="ECO:0000313" key="2">
    <source>
        <dbReference type="EMBL" id="QHU16081.1"/>
    </source>
</evidence>
<keyword evidence="1" id="KW-1133">Transmembrane helix</keyword>
<evidence type="ECO:0000256" key="1">
    <source>
        <dbReference type="SAM" id="Phobius"/>
    </source>
</evidence>
<protein>
    <submittedName>
        <fullName evidence="2">Uncharacterized protein</fullName>
    </submittedName>
</protein>
<dbReference type="AlphaFoldDB" id="A0A6C0KFW5"/>
<feature type="transmembrane region" description="Helical" evidence="1">
    <location>
        <begin position="6"/>
        <end position="27"/>
    </location>
</feature>
<keyword evidence="1" id="KW-0812">Transmembrane</keyword>